<dbReference type="EMBL" id="CVRI01000069">
    <property type="protein sequence ID" value="CRL07032.1"/>
    <property type="molecule type" value="Genomic_DNA"/>
</dbReference>
<dbReference type="AlphaFoldDB" id="A0A1J1J3R5"/>
<proteinExistence type="predicted"/>
<evidence type="ECO:0000313" key="1">
    <source>
        <dbReference type="EMBL" id="CRL07032.1"/>
    </source>
</evidence>
<name>A0A1J1J3R5_9DIPT</name>
<dbReference type="Proteomes" id="UP000183832">
    <property type="component" value="Unassembled WGS sequence"/>
</dbReference>
<gene>
    <name evidence="1" type="ORF">CLUMA_CG020031</name>
</gene>
<reference evidence="1 2" key="1">
    <citation type="submission" date="2015-04" db="EMBL/GenBank/DDBJ databases">
        <authorList>
            <person name="Syromyatnikov M.Y."/>
            <person name="Popov V.N."/>
        </authorList>
    </citation>
    <scope>NUCLEOTIDE SEQUENCE [LARGE SCALE GENOMIC DNA]</scope>
</reference>
<organism evidence="1 2">
    <name type="scientific">Clunio marinus</name>
    <dbReference type="NCBI Taxonomy" id="568069"/>
    <lineage>
        <taxon>Eukaryota</taxon>
        <taxon>Metazoa</taxon>
        <taxon>Ecdysozoa</taxon>
        <taxon>Arthropoda</taxon>
        <taxon>Hexapoda</taxon>
        <taxon>Insecta</taxon>
        <taxon>Pterygota</taxon>
        <taxon>Neoptera</taxon>
        <taxon>Endopterygota</taxon>
        <taxon>Diptera</taxon>
        <taxon>Nematocera</taxon>
        <taxon>Chironomoidea</taxon>
        <taxon>Chironomidae</taxon>
        <taxon>Clunio</taxon>
    </lineage>
</organism>
<keyword evidence="2" id="KW-1185">Reference proteome</keyword>
<evidence type="ECO:0000313" key="2">
    <source>
        <dbReference type="Proteomes" id="UP000183832"/>
    </source>
</evidence>
<accession>A0A1J1J3R5</accession>
<sequence length="96" mass="10949">MNSEKKINVSTDPLIIFKTIKNQAEPHFLMLFKDTGVAIEDGSDKQIVYVLFQLQLLTIKHSALCPIKTVVYDFNHQSHLGKRFVGLLLCSFCHDN</sequence>
<protein>
    <submittedName>
        <fullName evidence="1">CLUMA_CG020031, isoform A</fullName>
    </submittedName>
</protein>